<accession>A0A255Z6G1</accession>
<sequence>MVRIGIDFGGTKIEAAALSPAGDFLSRLRAPNPGTYDAAITTVRDLVARTEADVGPAASVGLGVPGSINPATGLMRNANSTYLNGRDFTADLTAALGRPVRLANDANCLALSEAVDGAAAGCRVAFAIIIGTGCGGGLVVDGRLVEGANGIGGEWGHMPLPWPTADEVPGPACWCGQSGCLETWVSGTGLRRDHAAVTGNDQPGEWIIQAARAGDAGAAAALDRYIHRLGRSMAVISNIVDPDMFVLGGGLSNVAELYERLVPVIRAHVFCDTWRAGIAPARWGDSSGVRGAARLWQS</sequence>
<keyword evidence="1" id="KW-0808">Transferase</keyword>
<comment type="caution">
    <text evidence="1">The sequence shown here is derived from an EMBL/GenBank/DDBJ whole genome shotgun (WGS) entry which is preliminary data.</text>
</comment>
<keyword evidence="2" id="KW-1185">Reference proteome</keyword>
<dbReference type="GO" id="GO:0004396">
    <property type="term" value="F:hexokinase activity"/>
    <property type="evidence" value="ECO:0007669"/>
    <property type="project" value="TreeGrafter"/>
</dbReference>
<reference evidence="1 2" key="1">
    <citation type="submission" date="2017-07" db="EMBL/GenBank/DDBJ databases">
        <title>Niveispirillum cyanobacteriorum sp. nov., isolated from cyanobacterial aggregates in a eutrophic lake.</title>
        <authorList>
            <person name="Cai H."/>
        </authorList>
    </citation>
    <scope>NUCLEOTIDE SEQUENCE [LARGE SCALE GENOMIC DNA]</scope>
    <source>
        <strain evidence="2">TH1-14</strain>
    </source>
</reference>
<dbReference type="OrthoDB" id="9810372at2"/>
<dbReference type="PANTHER" id="PTHR18964:SF174">
    <property type="entry name" value="D-ALLOSE KINASE-RELATED"/>
    <property type="match status" value="1"/>
</dbReference>
<dbReference type="EMBL" id="NOXU01000023">
    <property type="protein sequence ID" value="OYQ36220.1"/>
    <property type="molecule type" value="Genomic_DNA"/>
</dbReference>
<dbReference type="RefSeq" id="WP_094454489.1">
    <property type="nucleotide sequence ID" value="NZ_NOXU01000023.1"/>
</dbReference>
<dbReference type="InterPro" id="IPR000600">
    <property type="entry name" value="ROK"/>
</dbReference>
<evidence type="ECO:0000313" key="2">
    <source>
        <dbReference type="Proteomes" id="UP000216998"/>
    </source>
</evidence>
<protein>
    <submittedName>
        <fullName evidence="1">Fructokinase</fullName>
    </submittedName>
</protein>
<dbReference type="Proteomes" id="UP000216998">
    <property type="component" value="Unassembled WGS sequence"/>
</dbReference>
<dbReference type="InterPro" id="IPR043129">
    <property type="entry name" value="ATPase_NBD"/>
</dbReference>
<proteinExistence type="predicted"/>
<keyword evidence="1" id="KW-0418">Kinase</keyword>
<evidence type="ECO:0000313" key="1">
    <source>
        <dbReference type="EMBL" id="OYQ36220.1"/>
    </source>
</evidence>
<dbReference type="InterPro" id="IPR049874">
    <property type="entry name" value="ROK_cs"/>
</dbReference>
<gene>
    <name evidence="1" type="ORF">CHU95_05370</name>
</gene>
<dbReference type="Pfam" id="PF00480">
    <property type="entry name" value="ROK"/>
    <property type="match status" value="1"/>
</dbReference>
<name>A0A255Z6G1_9PROT</name>
<dbReference type="PANTHER" id="PTHR18964">
    <property type="entry name" value="ROK (REPRESSOR, ORF, KINASE) FAMILY"/>
    <property type="match status" value="1"/>
</dbReference>
<dbReference type="AlphaFoldDB" id="A0A255Z6G1"/>
<dbReference type="Gene3D" id="3.30.420.40">
    <property type="match status" value="2"/>
</dbReference>
<dbReference type="SUPFAM" id="SSF53067">
    <property type="entry name" value="Actin-like ATPase domain"/>
    <property type="match status" value="1"/>
</dbReference>
<organism evidence="1 2">
    <name type="scientific">Niveispirillum lacus</name>
    <dbReference type="NCBI Taxonomy" id="1981099"/>
    <lineage>
        <taxon>Bacteria</taxon>
        <taxon>Pseudomonadati</taxon>
        <taxon>Pseudomonadota</taxon>
        <taxon>Alphaproteobacteria</taxon>
        <taxon>Rhodospirillales</taxon>
        <taxon>Azospirillaceae</taxon>
        <taxon>Niveispirillum</taxon>
    </lineage>
</organism>
<dbReference type="PROSITE" id="PS01125">
    <property type="entry name" value="ROK"/>
    <property type="match status" value="1"/>
</dbReference>